<dbReference type="STRING" id="454.Lisr_0621"/>
<protein>
    <recommendedName>
        <fullName evidence="6">Coiled-coil protein</fullName>
    </recommendedName>
</protein>
<organism evidence="4 5">
    <name type="scientific">Legionella israelensis</name>
    <dbReference type="NCBI Taxonomy" id="454"/>
    <lineage>
        <taxon>Bacteria</taxon>
        <taxon>Pseudomonadati</taxon>
        <taxon>Pseudomonadota</taxon>
        <taxon>Gammaproteobacteria</taxon>
        <taxon>Legionellales</taxon>
        <taxon>Legionellaceae</taxon>
        <taxon>Legionella</taxon>
    </lineage>
</organism>
<feature type="transmembrane region" description="Helical" evidence="3">
    <location>
        <begin position="388"/>
        <end position="406"/>
    </location>
</feature>
<dbReference type="OrthoDB" id="5648334at2"/>
<dbReference type="RefSeq" id="WP_058500997.1">
    <property type="nucleotide sequence ID" value="NZ_CAAAJA010000006.1"/>
</dbReference>
<proteinExistence type="predicted"/>
<accession>A0A0W0WGV8</accession>
<sequence length="613" mass="70573">MNAQTQVIIPDFILSDEEMRQYRPQHENEFFQKHIKYKKQRAEEEEVEKLRISLLSSLEYYLNILQKCNPAMFKYMSNDELYQLFQDLHHAYLLLVAKYQHDLSFGKKEQLKEIKQQQRHCLRLLKALQSELYDTDSIPVEYLQEEPVKYCGIPFARWFVEKIHQFSTGKTKVIKEWMGDINERRLYWVWGGGLLKTVLDSLPDEFFNNHQAKQETSAPSPYIGALGWILYYARFFINLGLLLKHTIRGPWMSEEEKSTPWTKRLSMQWQQRKFALLNDSIWATANLVCYFWLVGPGVKGHAGDALTILLLAMDLGLSIWRYKESKAQFKKELTALEANRQALMDKLSLLEEQEEINRINIQIRQMDKAIARCKSDWKYKQISLINDISYALALMVSFAVLSAPFLPFAAPVLMTMAIVGTVACFALTVIYSAISAGVEVAKANHAKNEAKEELRLLLAQYETEEDENIKKRLYLEMKDLMAETEYQKKVCRYQAICMVRSVLIDAMIPVVVFAATVFMPLGVGLAVMGAALVVGLLSKVIIDKLAKPKEAEKSEFNKEEYKRFNNAPSLETLKPEVPSKTSLLSGLFSKKKGNEAKETKGKPEINEDVVLAH</sequence>
<keyword evidence="3" id="KW-0472">Membrane</keyword>
<keyword evidence="3" id="KW-0812">Transmembrane</keyword>
<dbReference type="EMBL" id="LNYH01000021">
    <property type="protein sequence ID" value="KTD31538.1"/>
    <property type="molecule type" value="Genomic_DNA"/>
</dbReference>
<evidence type="ECO:0000313" key="4">
    <source>
        <dbReference type="EMBL" id="KTD31538.1"/>
    </source>
</evidence>
<evidence type="ECO:0000256" key="3">
    <source>
        <dbReference type="SAM" id="Phobius"/>
    </source>
</evidence>
<feature type="transmembrane region" description="Helical" evidence="3">
    <location>
        <begin position="274"/>
        <end position="293"/>
    </location>
</feature>
<evidence type="ECO:0000313" key="5">
    <source>
        <dbReference type="Proteomes" id="UP000054761"/>
    </source>
</evidence>
<feature type="transmembrane region" description="Helical" evidence="3">
    <location>
        <begin position="521"/>
        <end position="542"/>
    </location>
</feature>
<evidence type="ECO:0000256" key="2">
    <source>
        <dbReference type="SAM" id="MobiDB-lite"/>
    </source>
</evidence>
<dbReference type="AlphaFoldDB" id="A0A0W0WGV8"/>
<feature type="transmembrane region" description="Helical" evidence="3">
    <location>
        <begin position="222"/>
        <end position="243"/>
    </location>
</feature>
<dbReference type="Proteomes" id="UP000054761">
    <property type="component" value="Unassembled WGS sequence"/>
</dbReference>
<comment type="caution">
    <text evidence="4">The sequence shown here is derived from an EMBL/GenBank/DDBJ whole genome shotgun (WGS) entry which is preliminary data.</text>
</comment>
<keyword evidence="5" id="KW-1185">Reference proteome</keyword>
<feature type="region of interest" description="Disordered" evidence="2">
    <location>
        <begin position="592"/>
        <end position="613"/>
    </location>
</feature>
<name>A0A0W0WGV8_9GAMM</name>
<feature type="transmembrane region" description="Helical" evidence="3">
    <location>
        <begin position="412"/>
        <end position="434"/>
    </location>
</feature>
<dbReference type="PATRIC" id="fig|454.4.peg.657"/>
<evidence type="ECO:0000256" key="1">
    <source>
        <dbReference type="SAM" id="Coils"/>
    </source>
</evidence>
<keyword evidence="3" id="KW-1133">Transmembrane helix</keyword>
<keyword evidence="1" id="KW-0175">Coiled coil</keyword>
<reference evidence="4 5" key="1">
    <citation type="submission" date="2015-11" db="EMBL/GenBank/DDBJ databases">
        <title>Genomic analysis of 38 Legionella species identifies large and diverse effector repertoires.</title>
        <authorList>
            <person name="Burstein D."/>
            <person name="Amaro F."/>
            <person name="Zusman T."/>
            <person name="Lifshitz Z."/>
            <person name="Cohen O."/>
            <person name="Gilbert J.A."/>
            <person name="Pupko T."/>
            <person name="Shuman H.A."/>
            <person name="Segal G."/>
        </authorList>
    </citation>
    <scope>NUCLEOTIDE SEQUENCE [LARGE SCALE GENOMIC DNA]</scope>
    <source>
        <strain evidence="4 5">Bercovier 4</strain>
    </source>
</reference>
<feature type="compositionally biased region" description="Basic and acidic residues" evidence="2">
    <location>
        <begin position="592"/>
        <end position="605"/>
    </location>
</feature>
<feature type="transmembrane region" description="Helical" evidence="3">
    <location>
        <begin position="495"/>
        <end position="515"/>
    </location>
</feature>
<evidence type="ECO:0008006" key="6">
    <source>
        <dbReference type="Google" id="ProtNLM"/>
    </source>
</evidence>
<feature type="coiled-coil region" evidence="1">
    <location>
        <begin position="440"/>
        <end position="467"/>
    </location>
</feature>
<feature type="coiled-coil region" evidence="1">
    <location>
        <begin position="319"/>
        <end position="369"/>
    </location>
</feature>
<gene>
    <name evidence="4" type="ORF">Lisr_0621</name>
</gene>
<feature type="transmembrane region" description="Helical" evidence="3">
    <location>
        <begin position="305"/>
        <end position="322"/>
    </location>
</feature>